<dbReference type="AlphaFoldDB" id="A0A382K3S4"/>
<gene>
    <name evidence="6" type="ORF">METZ01_LOCUS271954</name>
</gene>
<feature type="transmembrane region" description="Helical" evidence="5">
    <location>
        <begin position="152"/>
        <end position="171"/>
    </location>
</feature>
<keyword evidence="2 5" id="KW-0812">Transmembrane</keyword>
<dbReference type="EMBL" id="UINC01078224">
    <property type="protein sequence ID" value="SVC19100.1"/>
    <property type="molecule type" value="Genomic_DNA"/>
</dbReference>
<proteinExistence type="inferred from homology"/>
<feature type="transmembrane region" description="Helical" evidence="5">
    <location>
        <begin position="12"/>
        <end position="40"/>
    </location>
</feature>
<evidence type="ECO:0000256" key="4">
    <source>
        <dbReference type="ARBA" id="ARBA00023136"/>
    </source>
</evidence>
<feature type="transmembrane region" description="Helical" evidence="5">
    <location>
        <begin position="75"/>
        <end position="96"/>
    </location>
</feature>
<accession>A0A382K3S4</accession>
<organism evidence="6">
    <name type="scientific">marine metagenome</name>
    <dbReference type="NCBI Taxonomy" id="408172"/>
    <lineage>
        <taxon>unclassified sequences</taxon>
        <taxon>metagenomes</taxon>
        <taxon>ecological metagenomes</taxon>
    </lineage>
</organism>
<evidence type="ECO:0000256" key="5">
    <source>
        <dbReference type="SAM" id="Phobius"/>
    </source>
</evidence>
<evidence type="ECO:0000256" key="3">
    <source>
        <dbReference type="ARBA" id="ARBA00022989"/>
    </source>
</evidence>
<dbReference type="PANTHER" id="PTHR36917:SF1">
    <property type="entry name" value="INNER MEMBRANE-SPANNING PROTEIN YCIB"/>
    <property type="match status" value="1"/>
</dbReference>
<feature type="transmembrane region" description="Helical" evidence="5">
    <location>
        <begin position="52"/>
        <end position="69"/>
    </location>
</feature>
<sequence>MKQFVEFIPIIFFAAIYFFTRDIFVSTMVLLVGVCIQVCIEYVSTKAISKQTKVVFGVTILLGGSTVLFRNEEFLFWKPTVVNWIFTLILLGFHFLSRENPLKKMMGSKLHLPDVVWKNLTLGWSAGFFIAGLLNLIVAYNFSLDAWVSYKLFGGIIITLVYFFIMMIYLWKGGFLKGRNAG</sequence>
<name>A0A382K3S4_9ZZZZ</name>
<protein>
    <recommendedName>
        <fullName evidence="7">Intracellular septation protein A</fullName>
    </recommendedName>
</protein>
<dbReference type="HAMAP" id="MF_00189">
    <property type="entry name" value="YciB"/>
    <property type="match status" value="1"/>
</dbReference>
<dbReference type="GO" id="GO:0005886">
    <property type="term" value="C:plasma membrane"/>
    <property type="evidence" value="ECO:0007669"/>
    <property type="project" value="TreeGrafter"/>
</dbReference>
<dbReference type="InterPro" id="IPR006008">
    <property type="entry name" value="YciB"/>
</dbReference>
<keyword evidence="3 5" id="KW-1133">Transmembrane helix</keyword>
<reference evidence="6" key="1">
    <citation type="submission" date="2018-05" db="EMBL/GenBank/DDBJ databases">
        <authorList>
            <person name="Lanie J.A."/>
            <person name="Ng W.-L."/>
            <person name="Kazmierczak K.M."/>
            <person name="Andrzejewski T.M."/>
            <person name="Davidsen T.M."/>
            <person name="Wayne K.J."/>
            <person name="Tettelin H."/>
            <person name="Glass J.I."/>
            <person name="Rusch D."/>
            <person name="Podicherti R."/>
            <person name="Tsui H.-C.T."/>
            <person name="Winkler M.E."/>
        </authorList>
    </citation>
    <scope>NUCLEOTIDE SEQUENCE</scope>
</reference>
<keyword evidence="4 5" id="KW-0472">Membrane</keyword>
<evidence type="ECO:0008006" key="7">
    <source>
        <dbReference type="Google" id="ProtNLM"/>
    </source>
</evidence>
<dbReference type="Pfam" id="PF04279">
    <property type="entry name" value="IspA"/>
    <property type="match status" value="1"/>
</dbReference>
<evidence type="ECO:0000313" key="6">
    <source>
        <dbReference type="EMBL" id="SVC19100.1"/>
    </source>
</evidence>
<evidence type="ECO:0000256" key="2">
    <source>
        <dbReference type="ARBA" id="ARBA00022692"/>
    </source>
</evidence>
<evidence type="ECO:0000256" key="1">
    <source>
        <dbReference type="ARBA" id="ARBA00022475"/>
    </source>
</evidence>
<keyword evidence="1" id="KW-1003">Cell membrane</keyword>
<feature type="transmembrane region" description="Helical" evidence="5">
    <location>
        <begin position="116"/>
        <end position="140"/>
    </location>
</feature>
<dbReference type="PANTHER" id="PTHR36917">
    <property type="entry name" value="INTRACELLULAR SEPTATION PROTEIN A-RELATED"/>
    <property type="match status" value="1"/>
</dbReference>